<dbReference type="AlphaFoldDB" id="A0A0D3GRW5"/>
<evidence type="ECO:0000313" key="4">
    <source>
        <dbReference type="Proteomes" id="UP000026960"/>
    </source>
</evidence>
<organism evidence="3">
    <name type="scientific">Oryza barthii</name>
    <dbReference type="NCBI Taxonomy" id="65489"/>
    <lineage>
        <taxon>Eukaryota</taxon>
        <taxon>Viridiplantae</taxon>
        <taxon>Streptophyta</taxon>
        <taxon>Embryophyta</taxon>
        <taxon>Tracheophyta</taxon>
        <taxon>Spermatophyta</taxon>
        <taxon>Magnoliopsida</taxon>
        <taxon>Liliopsida</taxon>
        <taxon>Poales</taxon>
        <taxon>Poaceae</taxon>
        <taxon>BOP clade</taxon>
        <taxon>Oryzoideae</taxon>
        <taxon>Oryzeae</taxon>
        <taxon>Oryzinae</taxon>
        <taxon>Oryza</taxon>
    </lineage>
</organism>
<reference evidence="3" key="1">
    <citation type="journal article" date="2009" name="Rice">
        <title>De Novo Next Generation Sequencing of Plant Genomes.</title>
        <authorList>
            <person name="Rounsley S."/>
            <person name="Marri P.R."/>
            <person name="Yu Y."/>
            <person name="He R."/>
            <person name="Sisneros N."/>
            <person name="Goicoechea J.L."/>
            <person name="Lee S.J."/>
            <person name="Angelova A."/>
            <person name="Kudrna D."/>
            <person name="Luo M."/>
            <person name="Affourtit J."/>
            <person name="Desany B."/>
            <person name="Knight J."/>
            <person name="Niazi F."/>
            <person name="Egholm M."/>
            <person name="Wing R.A."/>
        </authorList>
    </citation>
    <scope>NUCLEOTIDE SEQUENCE [LARGE SCALE GENOMIC DNA]</scope>
    <source>
        <strain evidence="3">cv. IRGC 105608</strain>
    </source>
</reference>
<proteinExistence type="predicted"/>
<keyword evidence="1" id="KW-0732">Signal</keyword>
<evidence type="ECO:0000256" key="1">
    <source>
        <dbReference type="SAM" id="SignalP"/>
    </source>
</evidence>
<dbReference type="InterPro" id="IPR005174">
    <property type="entry name" value="KIB1-4_b-propeller"/>
</dbReference>
<accession>A0A0D3GRW5</accession>
<feature type="chain" id="PRO_5002262830" description="KIB1-4 beta-propeller domain-containing protein" evidence="1">
    <location>
        <begin position="23"/>
        <end position="418"/>
    </location>
</feature>
<name>A0A0D3GRW5_9ORYZ</name>
<evidence type="ECO:0000313" key="3">
    <source>
        <dbReference type="EnsemblPlants" id="OBART07G17070.1"/>
    </source>
</evidence>
<feature type="signal peptide" evidence="1">
    <location>
        <begin position="1"/>
        <end position="22"/>
    </location>
</feature>
<dbReference type="PaxDb" id="65489-OBART07G17070.1"/>
<feature type="domain" description="KIB1-4 beta-propeller" evidence="2">
    <location>
        <begin position="84"/>
        <end position="332"/>
    </location>
</feature>
<sequence>MGSDWSTLTGCLVMLIAERLLANDVTDYIRFRAVCSPWRQHTEDPRVGDGLRPKYLPRSWIMLEETAPAAAPFRNRLLNTGTGAVLAVDVPELEDHDVMGPTLGGLLTLRERGGAYVLRLLHPFTRHLTELPSLVTMIHAASHDPKMVEPEYHQPTAIGLSDDHKAVAVFCGLVNKVAVARPGDSHWKWVYVPHFHLESAASLAGCFYAVSHVYIYQLESDGARGEPKLVPVAYVPVDAPSFRLTLVADDERERLMLMKEVFYVHAGEEVPPEGPDMLTMPRVCVAYAVDMAARTIALSRLGARALFMGDDRAVWASPGAFSPGVAADTVYAGRPNRLFTVHECGIEADRPLTVVLHTHGLVSGLTRHAVFESDDGEDLNPMGIVETVSSYVASDRGGAARPTMYVASHARRGRGRGV</sequence>
<dbReference type="EnsemblPlants" id="OBART07G17070.1">
    <property type="protein sequence ID" value="OBART07G17070.1"/>
    <property type="gene ID" value="OBART07G17070"/>
</dbReference>
<dbReference type="HOGENOM" id="CLU_040241_0_0_1"/>
<dbReference type="Pfam" id="PF03478">
    <property type="entry name" value="Beta-prop_KIB1-4"/>
    <property type="match status" value="1"/>
</dbReference>
<dbReference type="PANTHER" id="PTHR33165">
    <property type="entry name" value="F-BOX DOMAIN CONTAINING PROTEIN-LIKE-RELATED"/>
    <property type="match status" value="1"/>
</dbReference>
<reference evidence="3" key="2">
    <citation type="submission" date="2015-03" db="UniProtKB">
        <authorList>
            <consortium name="EnsemblPlants"/>
        </authorList>
    </citation>
    <scope>IDENTIFICATION</scope>
</reference>
<dbReference type="Proteomes" id="UP000026960">
    <property type="component" value="Chromosome 7"/>
</dbReference>
<evidence type="ECO:0000259" key="2">
    <source>
        <dbReference type="Pfam" id="PF03478"/>
    </source>
</evidence>
<keyword evidence="4" id="KW-1185">Reference proteome</keyword>
<dbReference type="PANTHER" id="PTHR33165:SF63">
    <property type="entry name" value="OS03G0792300 PROTEIN"/>
    <property type="match status" value="1"/>
</dbReference>
<dbReference type="Gramene" id="OBART07G17070.1">
    <property type="protein sequence ID" value="OBART07G17070.1"/>
    <property type="gene ID" value="OBART07G17070"/>
</dbReference>
<protein>
    <recommendedName>
        <fullName evidence="2">KIB1-4 beta-propeller domain-containing protein</fullName>
    </recommendedName>
</protein>